<dbReference type="Pfam" id="PF01053">
    <property type="entry name" value="Cys_Met_Meta_PP"/>
    <property type="match status" value="1"/>
</dbReference>
<dbReference type="GO" id="GO:0005737">
    <property type="term" value="C:cytoplasm"/>
    <property type="evidence" value="ECO:0007669"/>
    <property type="project" value="TreeGrafter"/>
</dbReference>
<keyword evidence="3 4" id="KW-0663">Pyridoxal phosphate</keyword>
<evidence type="ECO:0008006" key="7">
    <source>
        <dbReference type="Google" id="ProtNLM"/>
    </source>
</evidence>
<dbReference type="GO" id="GO:0003961">
    <property type="term" value="F:O-acetylhomoserine aminocarboxypropyltransferase activity"/>
    <property type="evidence" value="ECO:0007669"/>
    <property type="project" value="TreeGrafter"/>
</dbReference>
<comment type="cofactor">
    <cofactor evidence="1 4">
        <name>pyridoxal 5'-phosphate</name>
        <dbReference type="ChEBI" id="CHEBI:597326"/>
    </cofactor>
</comment>
<dbReference type="InterPro" id="IPR015424">
    <property type="entry name" value="PyrdxlP-dep_Trfase"/>
</dbReference>
<dbReference type="GO" id="GO:0071269">
    <property type="term" value="P:L-homocysteine biosynthetic process"/>
    <property type="evidence" value="ECO:0007669"/>
    <property type="project" value="TreeGrafter"/>
</dbReference>
<dbReference type="InterPro" id="IPR015421">
    <property type="entry name" value="PyrdxlP-dep_Trfase_major"/>
</dbReference>
<accession>A0A2S6MTY1</accession>
<keyword evidence="2" id="KW-0808">Transferase</keyword>
<dbReference type="InterPro" id="IPR006235">
    <property type="entry name" value="OAc-hSer/O-AcSer_sulfhydrylase"/>
</dbReference>
<dbReference type="EMBL" id="NHSJ01000140">
    <property type="protein sequence ID" value="PPQ25817.1"/>
    <property type="molecule type" value="Genomic_DNA"/>
</dbReference>
<dbReference type="PIRSF" id="PIRSF001434">
    <property type="entry name" value="CGS"/>
    <property type="match status" value="1"/>
</dbReference>
<dbReference type="OrthoDB" id="8454059at2"/>
<comment type="caution">
    <text evidence="5">The sequence shown here is derived from an EMBL/GenBank/DDBJ whole genome shotgun (WGS) entry which is preliminary data.</text>
</comment>
<evidence type="ECO:0000313" key="6">
    <source>
        <dbReference type="Proteomes" id="UP000239089"/>
    </source>
</evidence>
<dbReference type="GO" id="GO:0019346">
    <property type="term" value="P:transsulfuration"/>
    <property type="evidence" value="ECO:0007669"/>
    <property type="project" value="InterPro"/>
</dbReference>
<dbReference type="GO" id="GO:0030170">
    <property type="term" value="F:pyridoxal phosphate binding"/>
    <property type="evidence" value="ECO:0007669"/>
    <property type="project" value="InterPro"/>
</dbReference>
<dbReference type="GO" id="GO:0004124">
    <property type="term" value="F:cysteine synthase activity"/>
    <property type="evidence" value="ECO:0007669"/>
    <property type="project" value="TreeGrafter"/>
</dbReference>
<organism evidence="5 6">
    <name type="scientific">Rhodoblastus sphagnicola</name>
    <dbReference type="NCBI Taxonomy" id="333368"/>
    <lineage>
        <taxon>Bacteria</taxon>
        <taxon>Pseudomonadati</taxon>
        <taxon>Pseudomonadota</taxon>
        <taxon>Alphaproteobacteria</taxon>
        <taxon>Hyphomicrobiales</taxon>
        <taxon>Rhodoblastaceae</taxon>
        <taxon>Rhodoblastus</taxon>
    </lineage>
</organism>
<dbReference type="Gene3D" id="3.40.640.10">
    <property type="entry name" value="Type I PLP-dependent aspartate aminotransferase-like (Major domain)"/>
    <property type="match status" value="1"/>
</dbReference>
<sequence>MSLHPQTQALHAGHRADPHTGAAAAPIYFTTSYHYPSAEYARSLFALEVVGYTYTRTSNPSRDVLERRVAAIEGGKAALAMASGVAAVGNALLALTQTGDNIVVARRTLDGGGRDLAIQLRRFGIDVREAATVEDFVAATDARTRLWFAESLDVPSLERFPIAAAAKAGRTLGVPLVIDNSNLPFLVRPFEEGAAVTVYSTAAYLTGRAASLGGVLVDGGTFSWETERFPTLHTPDPSYHGVVWTELVKQWNASPLIARARGGILRDLGAAISPMAVFEILQGLETLPLRMRAHAENAAKAAAFLASRPEVTGLKTEGGLVALDLPDPKKFVAGLALFGRGEDLGGLTSSVAVLADGRILLSVGVEHADDILADLAAALTPEQQRDAP</sequence>
<name>A0A2S6MTY1_9HYPH</name>
<dbReference type="PANTHER" id="PTHR43797:SF2">
    <property type="entry name" value="HOMOCYSTEINE_CYSTEINE SYNTHASE"/>
    <property type="match status" value="1"/>
</dbReference>
<dbReference type="InterPro" id="IPR000277">
    <property type="entry name" value="Cys/Met-Metab_PyrdxlP-dep_enz"/>
</dbReference>
<evidence type="ECO:0000256" key="1">
    <source>
        <dbReference type="ARBA" id="ARBA00001933"/>
    </source>
</evidence>
<reference evidence="5 6" key="1">
    <citation type="journal article" date="2018" name="Arch. Microbiol.">
        <title>New insights into the metabolic potential of the phototrophic purple bacterium Rhodopila globiformis DSM 161(T) from its draft genome sequence and evidence for a vanadium-dependent nitrogenase.</title>
        <authorList>
            <person name="Imhoff J.F."/>
            <person name="Rahn T."/>
            <person name="Kunzel S."/>
            <person name="Neulinger S.C."/>
        </authorList>
    </citation>
    <scope>NUCLEOTIDE SEQUENCE [LARGE SCALE GENOMIC DNA]</scope>
    <source>
        <strain evidence="5 6">DSM 16996</strain>
    </source>
</reference>
<evidence type="ECO:0000256" key="2">
    <source>
        <dbReference type="ARBA" id="ARBA00022679"/>
    </source>
</evidence>
<dbReference type="RefSeq" id="WP_104510790.1">
    <property type="nucleotide sequence ID" value="NZ_JACIGC010000017.1"/>
</dbReference>
<gene>
    <name evidence="5" type="ORF">CCR94_23895</name>
</gene>
<evidence type="ECO:0000256" key="4">
    <source>
        <dbReference type="RuleBase" id="RU362118"/>
    </source>
</evidence>
<protein>
    <recommendedName>
        <fullName evidence="7">O-acetylhomoserine aminocarboxypropyltransferase</fullName>
    </recommendedName>
</protein>
<dbReference type="SUPFAM" id="SSF53383">
    <property type="entry name" value="PLP-dependent transferases"/>
    <property type="match status" value="1"/>
</dbReference>
<dbReference type="PANTHER" id="PTHR43797">
    <property type="entry name" value="HOMOCYSTEINE/CYSTEINE SYNTHASE"/>
    <property type="match status" value="1"/>
</dbReference>
<dbReference type="GO" id="GO:0006535">
    <property type="term" value="P:cysteine biosynthetic process from serine"/>
    <property type="evidence" value="ECO:0007669"/>
    <property type="project" value="TreeGrafter"/>
</dbReference>
<evidence type="ECO:0000256" key="3">
    <source>
        <dbReference type="ARBA" id="ARBA00022898"/>
    </source>
</evidence>
<comment type="similarity">
    <text evidence="4">Belongs to the trans-sulfuration enzymes family.</text>
</comment>
<proteinExistence type="inferred from homology"/>
<dbReference type="Proteomes" id="UP000239089">
    <property type="component" value="Unassembled WGS sequence"/>
</dbReference>
<keyword evidence="6" id="KW-1185">Reference proteome</keyword>
<dbReference type="AlphaFoldDB" id="A0A2S6MTY1"/>
<evidence type="ECO:0000313" key="5">
    <source>
        <dbReference type="EMBL" id="PPQ25817.1"/>
    </source>
</evidence>